<reference evidence="2" key="1">
    <citation type="submission" date="2017-04" db="EMBL/GenBank/DDBJ databases">
        <title>Genome evolution of the luminous symbionts of deep sea anglerfish.</title>
        <authorList>
            <person name="Hendry T.A."/>
        </authorList>
    </citation>
    <scope>NUCLEOTIDE SEQUENCE [LARGE SCALE GENOMIC DNA]</scope>
</reference>
<dbReference type="AlphaFoldDB" id="A0A291B6Q4"/>
<accession>A0A291B6Q4</accession>
<keyword evidence="2" id="KW-1185">Reference proteome</keyword>
<evidence type="ECO:0000313" key="1">
    <source>
        <dbReference type="EMBL" id="ATF08666.1"/>
    </source>
</evidence>
<dbReference type="EMBL" id="CP020660">
    <property type="protein sequence ID" value="ATF08666.1"/>
    <property type="molecule type" value="Genomic_DNA"/>
</dbReference>
<dbReference type="KEGG" id="elux:BTN50_0122"/>
<name>A0A291B6Q4_9GAMM</name>
<protein>
    <submittedName>
        <fullName evidence="1">Uncharacterized protein</fullName>
    </submittedName>
</protein>
<proteinExistence type="predicted"/>
<dbReference type="Proteomes" id="UP000218160">
    <property type="component" value="Chromosome 1"/>
</dbReference>
<gene>
    <name evidence="1" type="ORF">BTN50_0122</name>
</gene>
<organism evidence="1 2">
    <name type="scientific">Candidatus Enterovibrio altilux</name>
    <dbReference type="NCBI Taxonomy" id="1927128"/>
    <lineage>
        <taxon>Bacteria</taxon>
        <taxon>Pseudomonadati</taxon>
        <taxon>Pseudomonadota</taxon>
        <taxon>Gammaproteobacteria</taxon>
        <taxon>Vibrionales</taxon>
        <taxon>Vibrionaceae</taxon>
        <taxon>Enterovibrio</taxon>
    </lineage>
</organism>
<sequence length="45" mass="5072">MHLKNTLNSKLRGLDYKGFISLSIQVNGQAAPQNNQLEAIQQQFN</sequence>
<evidence type="ECO:0000313" key="2">
    <source>
        <dbReference type="Proteomes" id="UP000218160"/>
    </source>
</evidence>